<dbReference type="InterPro" id="IPR036390">
    <property type="entry name" value="WH_DNA-bd_sf"/>
</dbReference>
<dbReference type="GO" id="GO:0003677">
    <property type="term" value="F:DNA binding"/>
    <property type="evidence" value="ECO:0007669"/>
    <property type="project" value="UniProtKB-KW"/>
</dbReference>
<comment type="similarity">
    <text evidence="1">Belongs to the LysR transcriptional regulatory family.</text>
</comment>
<dbReference type="Gene3D" id="1.10.10.10">
    <property type="entry name" value="Winged helix-like DNA-binding domain superfamily/Winged helix DNA-binding domain"/>
    <property type="match status" value="1"/>
</dbReference>
<dbReference type="Pfam" id="PF00126">
    <property type="entry name" value="HTH_1"/>
    <property type="match status" value="1"/>
</dbReference>
<dbReference type="CDD" id="cd05466">
    <property type="entry name" value="PBP2_LTTR_substrate"/>
    <property type="match status" value="1"/>
</dbReference>
<evidence type="ECO:0000256" key="2">
    <source>
        <dbReference type="ARBA" id="ARBA00023015"/>
    </source>
</evidence>
<dbReference type="AlphaFoldDB" id="A0A7M1SU62"/>
<gene>
    <name evidence="7" type="ORF">IM660_02045</name>
</gene>
<name>A0A7M1SU62_9MICO</name>
<dbReference type="PRINTS" id="PR00039">
    <property type="entry name" value="HTHLYSR"/>
</dbReference>
<dbReference type="PROSITE" id="PS50931">
    <property type="entry name" value="HTH_LYSR"/>
    <property type="match status" value="1"/>
</dbReference>
<dbReference type="PANTHER" id="PTHR30419">
    <property type="entry name" value="HTH-TYPE TRANSCRIPTIONAL REGULATOR YBHD"/>
    <property type="match status" value="1"/>
</dbReference>
<dbReference type="Pfam" id="PF03466">
    <property type="entry name" value="LysR_substrate"/>
    <property type="match status" value="1"/>
</dbReference>
<dbReference type="EMBL" id="CP063169">
    <property type="protein sequence ID" value="QOR71116.1"/>
    <property type="molecule type" value="Genomic_DNA"/>
</dbReference>
<evidence type="ECO:0000256" key="1">
    <source>
        <dbReference type="ARBA" id="ARBA00009437"/>
    </source>
</evidence>
<evidence type="ECO:0000313" key="7">
    <source>
        <dbReference type="EMBL" id="QOR71116.1"/>
    </source>
</evidence>
<keyword evidence="8" id="KW-1185">Reference proteome</keyword>
<dbReference type="InterPro" id="IPR036388">
    <property type="entry name" value="WH-like_DNA-bd_sf"/>
</dbReference>
<dbReference type="FunFam" id="1.10.10.10:FF:000001">
    <property type="entry name" value="LysR family transcriptional regulator"/>
    <property type="match status" value="1"/>
</dbReference>
<keyword evidence="4" id="KW-0804">Transcription</keyword>
<feature type="domain" description="HTH lysR-type" evidence="6">
    <location>
        <begin position="7"/>
        <end position="65"/>
    </location>
</feature>
<reference evidence="7 8" key="1">
    <citation type="submission" date="2020-10" db="EMBL/GenBank/DDBJ databases">
        <title>Haloactinobacterium sp. RN3S43, a bacterium isolated from saline soil.</title>
        <authorList>
            <person name="Sun J.-Q."/>
        </authorList>
    </citation>
    <scope>NUCLEOTIDE SEQUENCE [LARGE SCALE GENOMIC DNA]</scope>
    <source>
        <strain evidence="7 8">RN3S43</strain>
    </source>
</reference>
<sequence length="339" mass="36400">MSAHEQLQLSWLRAFLAVHNKGSFTAAAAHVHRAQSRVSGQIAQLERHLGAQLFIRDTRPPVRLTEAGQDFLPYAQAVLQEVEAGVSAVASRDGVVRGRVRVASFPGAALVLAPLIKQFTARHPNARVELIDALGHSAEHFVLHNDVDLAVRATEPVRIAQTNLLGIAPLFREPITCLLPNDHPCANAPRVPPSVFTGESVIMTGQPDHETGHFSALLTGCGVRPAEEIVVGQPTTVAAMACAGLGLGILPALAARLLDTQGRVRLASIDGSEWVRSIVVVTHRARQYPHVVAAFVDALKACQPHPDLLQPDDAGISDRPEPYEGSLQQRVGLEQLPDL</sequence>
<feature type="region of interest" description="Disordered" evidence="5">
    <location>
        <begin position="309"/>
        <end position="328"/>
    </location>
</feature>
<accession>A0A7M1SU62</accession>
<dbReference type="SUPFAM" id="SSF53850">
    <property type="entry name" value="Periplasmic binding protein-like II"/>
    <property type="match status" value="1"/>
</dbReference>
<keyword evidence="2" id="KW-0805">Transcription regulation</keyword>
<dbReference type="GO" id="GO:0003700">
    <property type="term" value="F:DNA-binding transcription factor activity"/>
    <property type="evidence" value="ECO:0007669"/>
    <property type="project" value="InterPro"/>
</dbReference>
<protein>
    <submittedName>
        <fullName evidence="7">LysR family transcriptional regulator</fullName>
    </submittedName>
</protein>
<evidence type="ECO:0000313" key="8">
    <source>
        <dbReference type="Proteomes" id="UP000593758"/>
    </source>
</evidence>
<dbReference type="GO" id="GO:0005829">
    <property type="term" value="C:cytosol"/>
    <property type="evidence" value="ECO:0007669"/>
    <property type="project" value="TreeGrafter"/>
</dbReference>
<dbReference type="InterPro" id="IPR000847">
    <property type="entry name" value="LysR_HTH_N"/>
</dbReference>
<keyword evidence="3" id="KW-0238">DNA-binding</keyword>
<proteinExistence type="inferred from homology"/>
<dbReference type="InterPro" id="IPR005119">
    <property type="entry name" value="LysR_subst-bd"/>
</dbReference>
<evidence type="ECO:0000256" key="4">
    <source>
        <dbReference type="ARBA" id="ARBA00023163"/>
    </source>
</evidence>
<dbReference type="Gene3D" id="3.40.190.10">
    <property type="entry name" value="Periplasmic binding protein-like II"/>
    <property type="match status" value="2"/>
</dbReference>
<organism evidence="7 8">
    <name type="scientific">Ruania alkalisoli</name>
    <dbReference type="NCBI Taxonomy" id="2779775"/>
    <lineage>
        <taxon>Bacteria</taxon>
        <taxon>Bacillati</taxon>
        <taxon>Actinomycetota</taxon>
        <taxon>Actinomycetes</taxon>
        <taxon>Micrococcales</taxon>
        <taxon>Ruaniaceae</taxon>
        <taxon>Ruania</taxon>
    </lineage>
</organism>
<evidence type="ECO:0000259" key="6">
    <source>
        <dbReference type="PROSITE" id="PS50931"/>
    </source>
</evidence>
<dbReference type="Proteomes" id="UP000593758">
    <property type="component" value="Chromosome"/>
</dbReference>
<evidence type="ECO:0000256" key="5">
    <source>
        <dbReference type="SAM" id="MobiDB-lite"/>
    </source>
</evidence>
<evidence type="ECO:0000256" key="3">
    <source>
        <dbReference type="ARBA" id="ARBA00023125"/>
    </source>
</evidence>
<dbReference type="RefSeq" id="WP_193497784.1">
    <property type="nucleotide sequence ID" value="NZ_CP063169.1"/>
</dbReference>
<dbReference type="SUPFAM" id="SSF46785">
    <property type="entry name" value="Winged helix' DNA-binding domain"/>
    <property type="match status" value="1"/>
</dbReference>
<dbReference type="InterPro" id="IPR050950">
    <property type="entry name" value="HTH-type_LysR_regulators"/>
</dbReference>
<dbReference type="KEGG" id="halt:IM660_02045"/>